<reference evidence="3" key="1">
    <citation type="submission" date="2022-09" db="EMBL/GenBank/DDBJ databases">
        <title>Rhodovastum sp. nov. RN2-1 isolated from soil in Seongnam, South Korea.</title>
        <authorList>
            <person name="Le N.T."/>
        </authorList>
    </citation>
    <scope>NUCLEOTIDE SEQUENCE</scope>
    <source>
        <strain evidence="3">RN2-1</strain>
    </source>
</reference>
<feature type="compositionally biased region" description="Polar residues" evidence="1">
    <location>
        <begin position="7"/>
        <end position="25"/>
    </location>
</feature>
<proteinExistence type="predicted"/>
<dbReference type="EMBL" id="JAPDNT010000017">
    <property type="protein sequence ID" value="MCW3476244.1"/>
    <property type="molecule type" value="Genomic_DNA"/>
</dbReference>
<dbReference type="SUPFAM" id="SSF52540">
    <property type="entry name" value="P-loop containing nucleoside triphosphate hydrolases"/>
    <property type="match status" value="1"/>
</dbReference>
<feature type="domain" description="CobQ/CobB/MinD/ParA nucleotide binding" evidence="2">
    <location>
        <begin position="41"/>
        <end position="181"/>
    </location>
</feature>
<dbReference type="Pfam" id="PF01656">
    <property type="entry name" value="CbiA"/>
    <property type="match status" value="1"/>
</dbReference>
<dbReference type="InterPro" id="IPR027417">
    <property type="entry name" value="P-loop_NTPase"/>
</dbReference>
<evidence type="ECO:0000256" key="1">
    <source>
        <dbReference type="SAM" id="MobiDB-lite"/>
    </source>
</evidence>
<name>A0AA41YMI6_9PROT</name>
<reference evidence="3" key="2">
    <citation type="submission" date="2022-10" db="EMBL/GenBank/DDBJ databases">
        <authorList>
            <person name="Trinh H.N."/>
        </authorList>
    </citation>
    <scope>NUCLEOTIDE SEQUENCE</scope>
    <source>
        <strain evidence="3">RN2-1</strain>
    </source>
</reference>
<evidence type="ECO:0000313" key="4">
    <source>
        <dbReference type="Proteomes" id="UP001165679"/>
    </source>
</evidence>
<gene>
    <name evidence="3" type="ORF">OL599_16830</name>
</gene>
<dbReference type="AlphaFoldDB" id="A0AA41YMI6"/>
<dbReference type="InterPro" id="IPR002586">
    <property type="entry name" value="CobQ/CobB/MinD/ParA_Nub-bd_dom"/>
</dbReference>
<sequence>MPDSSPREPSSTIRSNGPAITNDSSAPAGDETAGARKVHFILQGKGGVGKTFVASLLAQFYQEKEAPLVCLDTDPVNSSFSAIRTLGARHVSLLAGDGIDVDALDELVERVMSEDAHFVIDNGAASFVPLSRYLVEHDIAGLIAGGGKRVVVHTILTGGPAMLDTGKALAAVMEQFPPSVELVVWLNEFFGPIVTDAGEGFERTPLYQQNRARISGLVHLEQLNPDTFGRNLRDMLSRQITFAEADQSPEFRIVARQRLRQVWRLIRDQIALIA</sequence>
<dbReference type="Gene3D" id="3.40.50.300">
    <property type="entry name" value="P-loop containing nucleotide triphosphate hydrolases"/>
    <property type="match status" value="1"/>
</dbReference>
<keyword evidence="4" id="KW-1185">Reference proteome</keyword>
<organism evidence="3 4">
    <name type="scientific">Limobrevibacterium gyesilva</name>
    <dbReference type="NCBI Taxonomy" id="2991712"/>
    <lineage>
        <taxon>Bacteria</taxon>
        <taxon>Pseudomonadati</taxon>
        <taxon>Pseudomonadota</taxon>
        <taxon>Alphaproteobacteria</taxon>
        <taxon>Acetobacterales</taxon>
        <taxon>Acetobacteraceae</taxon>
        <taxon>Limobrevibacterium</taxon>
    </lineage>
</organism>
<dbReference type="RefSeq" id="WP_264715011.1">
    <property type="nucleotide sequence ID" value="NZ_JAPDNT010000017.1"/>
</dbReference>
<comment type="caution">
    <text evidence="3">The sequence shown here is derived from an EMBL/GenBank/DDBJ whole genome shotgun (WGS) entry which is preliminary data.</text>
</comment>
<dbReference type="Proteomes" id="UP001165679">
    <property type="component" value="Unassembled WGS sequence"/>
</dbReference>
<evidence type="ECO:0000259" key="2">
    <source>
        <dbReference type="Pfam" id="PF01656"/>
    </source>
</evidence>
<accession>A0AA41YMI6</accession>
<evidence type="ECO:0000313" key="3">
    <source>
        <dbReference type="EMBL" id="MCW3476244.1"/>
    </source>
</evidence>
<protein>
    <submittedName>
        <fullName evidence="3">Conjugal transfer protein TraL</fullName>
    </submittedName>
</protein>
<feature type="region of interest" description="Disordered" evidence="1">
    <location>
        <begin position="1"/>
        <end position="31"/>
    </location>
</feature>